<evidence type="ECO:0000313" key="4">
    <source>
        <dbReference type="Proteomes" id="UP000460318"/>
    </source>
</evidence>
<keyword evidence="3" id="KW-0378">Hydrolase</keyword>
<reference evidence="3 4" key="1">
    <citation type="submission" date="2019-12" db="EMBL/GenBank/DDBJ databases">
        <title>Paenibacillus sp. nov., an endophytic bacterium isolated from the stem of Dendrobium.</title>
        <authorList>
            <person name="Zhao R."/>
        </authorList>
    </citation>
    <scope>NUCLEOTIDE SEQUENCE [LARGE SCALE GENOMIC DNA]</scope>
    <source>
        <strain evidence="3 4">HJL G12</strain>
    </source>
</reference>
<organism evidence="3 4">
    <name type="scientific">Paenibacillus dendrobii</name>
    <dbReference type="NCBI Taxonomy" id="2691084"/>
    <lineage>
        <taxon>Bacteria</taxon>
        <taxon>Bacillati</taxon>
        <taxon>Bacillota</taxon>
        <taxon>Bacilli</taxon>
        <taxon>Bacillales</taxon>
        <taxon>Paenibacillaceae</taxon>
        <taxon>Paenibacillus</taxon>
    </lineage>
</organism>
<comment type="caution">
    <text evidence="3">The sequence shown here is derived from an EMBL/GenBank/DDBJ whole genome shotgun (WGS) entry which is preliminary data.</text>
</comment>
<keyword evidence="3" id="KW-0121">Carboxypeptidase</keyword>
<dbReference type="InterPro" id="IPR009045">
    <property type="entry name" value="Zn_M74/Hedgehog-like"/>
</dbReference>
<protein>
    <submittedName>
        <fullName evidence="3">D-alanyl-D-alanine carboxypeptidase family protein</fullName>
    </submittedName>
</protein>
<dbReference type="PANTHER" id="PTHR34385">
    <property type="entry name" value="D-ALANYL-D-ALANINE CARBOXYPEPTIDASE"/>
    <property type="match status" value="1"/>
</dbReference>
<keyword evidence="4" id="KW-1185">Reference proteome</keyword>
<proteinExistence type="predicted"/>
<sequence>MRKYVVTFIVAVLIVGGAFWAWDKNRTPAAEESSVEKTPALSQQKNIQEKPATVQENTTETADKDSVSKSEDTEPVTEGVDKPESQTGEKTSSASQNSSGNKPTKAPAERPASNKNVSNPSAGSKSETNSSKGSSKTGGKAEFVNTYNVEHVVANPESTTVLVNKTYRLPAGYVPPDLVYPNVPFTFSEKIDKRKMRREAATALEKLFAGAKKDGVSLAGVSGYRSESRQTTLYNNYVKRDGVKAADTYSARPGHSEHQTGLTIDVAGSTGKCAAESCFAGTKEAKWLAKHVQEYGFIIRYPDGKDSITGYKYEPWHLRYVGTKIAQAVSSRSITLEQYFGNTVPVSK</sequence>
<dbReference type="GO" id="GO:0006508">
    <property type="term" value="P:proteolysis"/>
    <property type="evidence" value="ECO:0007669"/>
    <property type="project" value="InterPro"/>
</dbReference>
<evidence type="ECO:0000259" key="2">
    <source>
        <dbReference type="Pfam" id="PF02557"/>
    </source>
</evidence>
<dbReference type="InterPro" id="IPR052179">
    <property type="entry name" value="DD-CPase-like"/>
</dbReference>
<feature type="compositionally biased region" description="Basic and acidic residues" evidence="1">
    <location>
        <begin position="61"/>
        <end position="72"/>
    </location>
</feature>
<dbReference type="GO" id="GO:0004180">
    <property type="term" value="F:carboxypeptidase activity"/>
    <property type="evidence" value="ECO:0007669"/>
    <property type="project" value="UniProtKB-KW"/>
</dbReference>
<dbReference type="EMBL" id="WUBI01000001">
    <property type="protein sequence ID" value="MWV42423.1"/>
    <property type="molecule type" value="Genomic_DNA"/>
</dbReference>
<keyword evidence="3" id="KW-0645">Protease</keyword>
<evidence type="ECO:0000313" key="3">
    <source>
        <dbReference type="EMBL" id="MWV42423.1"/>
    </source>
</evidence>
<feature type="domain" description="D-alanyl-D-alanine carboxypeptidase-like core" evidence="2">
    <location>
        <begin position="194"/>
        <end position="322"/>
    </location>
</feature>
<gene>
    <name evidence="3" type="ORF">GRF59_02155</name>
</gene>
<feature type="region of interest" description="Disordered" evidence="1">
    <location>
        <begin position="30"/>
        <end position="140"/>
    </location>
</feature>
<feature type="compositionally biased region" description="Polar residues" evidence="1">
    <location>
        <begin position="113"/>
        <end position="122"/>
    </location>
</feature>
<dbReference type="Gene3D" id="3.30.1380.10">
    <property type="match status" value="1"/>
</dbReference>
<dbReference type="Proteomes" id="UP000460318">
    <property type="component" value="Unassembled WGS sequence"/>
</dbReference>
<feature type="compositionally biased region" description="Low complexity" evidence="1">
    <location>
        <begin position="123"/>
        <end position="140"/>
    </location>
</feature>
<evidence type="ECO:0000256" key="1">
    <source>
        <dbReference type="SAM" id="MobiDB-lite"/>
    </source>
</evidence>
<dbReference type="InterPro" id="IPR058193">
    <property type="entry name" value="VanY/YodJ_core_dom"/>
</dbReference>
<dbReference type="SUPFAM" id="SSF55166">
    <property type="entry name" value="Hedgehog/DD-peptidase"/>
    <property type="match status" value="1"/>
</dbReference>
<name>A0A7X3IEG5_9BACL</name>
<dbReference type="InterPro" id="IPR003709">
    <property type="entry name" value="VanY-like_core_dom"/>
</dbReference>
<dbReference type="Pfam" id="PF02557">
    <property type="entry name" value="VanY"/>
    <property type="match status" value="1"/>
</dbReference>
<feature type="compositionally biased region" description="Polar residues" evidence="1">
    <location>
        <begin position="85"/>
        <end position="102"/>
    </location>
</feature>
<dbReference type="CDD" id="cd14852">
    <property type="entry name" value="LD-carboxypeptidase"/>
    <property type="match status" value="1"/>
</dbReference>
<dbReference type="AlphaFoldDB" id="A0A7X3IEG5"/>
<accession>A0A7X3IEG5</accession>
<dbReference type="PANTHER" id="PTHR34385:SF1">
    <property type="entry name" value="PEPTIDOGLYCAN L-ALANYL-D-GLUTAMATE ENDOPEPTIDASE CWLK"/>
    <property type="match status" value="1"/>
</dbReference>